<dbReference type="SMART" id="SM00743">
    <property type="entry name" value="Agenet"/>
    <property type="match status" value="2"/>
</dbReference>
<proteinExistence type="predicted"/>
<evidence type="ECO:0000256" key="2">
    <source>
        <dbReference type="ARBA" id="ARBA00023242"/>
    </source>
</evidence>
<organism evidence="4 5">
    <name type="scientific">Dioscorea cayennensis subsp. rotundata</name>
    <name type="common">White Guinea yam</name>
    <name type="synonym">Dioscorea rotundata</name>
    <dbReference type="NCBI Taxonomy" id="55577"/>
    <lineage>
        <taxon>Eukaryota</taxon>
        <taxon>Viridiplantae</taxon>
        <taxon>Streptophyta</taxon>
        <taxon>Embryophyta</taxon>
        <taxon>Tracheophyta</taxon>
        <taxon>Spermatophyta</taxon>
        <taxon>Magnoliopsida</taxon>
        <taxon>Liliopsida</taxon>
        <taxon>Dioscoreales</taxon>
        <taxon>Dioscoreaceae</taxon>
        <taxon>Dioscorea</taxon>
    </lineage>
</organism>
<dbReference type="SMART" id="SM01191">
    <property type="entry name" value="ENT"/>
    <property type="match status" value="1"/>
</dbReference>
<evidence type="ECO:0000313" key="5">
    <source>
        <dbReference type="RefSeq" id="XP_039121129.1"/>
    </source>
</evidence>
<dbReference type="SUPFAM" id="SSF158639">
    <property type="entry name" value="ENT-like"/>
    <property type="match status" value="1"/>
</dbReference>
<reference evidence="5" key="1">
    <citation type="submission" date="2025-08" db="UniProtKB">
        <authorList>
            <consortium name="RefSeq"/>
        </authorList>
    </citation>
    <scope>IDENTIFICATION</scope>
</reference>
<comment type="subcellular location">
    <subcellularLocation>
        <location evidence="1">Nucleus</location>
    </subcellularLocation>
</comment>
<accession>A0AB40B233</accession>
<keyword evidence="2" id="KW-0539">Nucleus</keyword>
<dbReference type="Gene3D" id="1.10.1240.40">
    <property type="entry name" value="ENT domain"/>
    <property type="match status" value="1"/>
</dbReference>
<evidence type="ECO:0000256" key="1">
    <source>
        <dbReference type="ARBA" id="ARBA00004123"/>
    </source>
</evidence>
<dbReference type="RefSeq" id="XP_039121129.1">
    <property type="nucleotide sequence ID" value="XM_039265195.1"/>
</dbReference>
<name>A0AB40B233_DIOCR</name>
<dbReference type="InterPro" id="IPR008395">
    <property type="entry name" value="Agenet-like_dom"/>
</dbReference>
<dbReference type="PANTHER" id="PTHR31917:SF5">
    <property type="entry name" value="OS02G0204500 PROTEIN"/>
    <property type="match status" value="1"/>
</dbReference>
<gene>
    <name evidence="5" type="primary">LOC120257903</name>
</gene>
<keyword evidence="4" id="KW-1185">Reference proteome</keyword>
<feature type="domain" description="ENT" evidence="3">
    <location>
        <begin position="361"/>
        <end position="434"/>
    </location>
</feature>
<dbReference type="AlphaFoldDB" id="A0AB40B233"/>
<dbReference type="Pfam" id="PF03735">
    <property type="entry name" value="ENT"/>
    <property type="match status" value="1"/>
</dbReference>
<dbReference type="Pfam" id="PF05641">
    <property type="entry name" value="Agenet"/>
    <property type="match status" value="1"/>
</dbReference>
<evidence type="ECO:0000313" key="4">
    <source>
        <dbReference type="Proteomes" id="UP001515500"/>
    </source>
</evidence>
<dbReference type="InterPro" id="IPR014002">
    <property type="entry name" value="Agenet_dom_plant"/>
</dbReference>
<dbReference type="InterPro" id="IPR036142">
    <property type="entry name" value="ENT_dom-like_sf"/>
</dbReference>
<sequence length="434" mass="48704">MRLTKGKMVEVLNRKDLSSSFWQPAEIISGNGRMYQVKYYYSGYEERVPRKFIRPCPPPVMNSKSWMTGDVVDAFVNNAWAHAEVLKLGTQNFGIVRILGTTRVFGTRVSDFRLPQSWEDNKWVMVDKKPTKCTKVVTQRGTKPANSSQGLSFSIATMESRNCSHEPLLSKGSCDFDDAPGRISKRPRSCLPPHEDCTGSSRKVQVAKERECHQPVFVPSSQLPEKSGSSRKMRIVTEGKRHLLKTLPSAQSLDKVDTVASSGKVLGEKFVRPSLNNNVTAGFLEDNLDWLRPNEDKYFILGSLDMSDSESVGSCSINNIPRQSAKRQKTKASGNVNIQDRDVEAPFRSASEHCVSHKNKLAAKDHRQELDAYRCTMSALHASGPLSWENETLLTNLRLELHISTDEHLSEVRHLVSSKTQSRHSFRGAIPMVL</sequence>
<protein>
    <submittedName>
        <fullName evidence="5">Uncharacterized protein LOC120257903 isoform X1</fullName>
    </submittedName>
</protein>
<dbReference type="PANTHER" id="PTHR31917">
    <property type="entry name" value="AGENET DOMAIN-CONTAINING PROTEIN-RELATED"/>
    <property type="match status" value="1"/>
</dbReference>
<dbReference type="GeneID" id="120257903"/>
<dbReference type="InterPro" id="IPR005491">
    <property type="entry name" value="ENT_dom"/>
</dbReference>
<dbReference type="GO" id="GO:0005634">
    <property type="term" value="C:nucleus"/>
    <property type="evidence" value="ECO:0007669"/>
    <property type="project" value="UniProtKB-SubCell"/>
</dbReference>
<dbReference type="Proteomes" id="UP001515500">
    <property type="component" value="Chromosome 4"/>
</dbReference>
<evidence type="ECO:0000259" key="3">
    <source>
        <dbReference type="PROSITE" id="PS51138"/>
    </source>
</evidence>
<dbReference type="PROSITE" id="PS51138">
    <property type="entry name" value="ENT"/>
    <property type="match status" value="1"/>
</dbReference>